<accession>A0A078S3Y1</accession>
<evidence type="ECO:0000313" key="2">
    <source>
        <dbReference type="Proteomes" id="UP000028013"/>
    </source>
</evidence>
<dbReference type="EMBL" id="JNHN01000174">
    <property type="protein sequence ID" value="KDS50667.1"/>
    <property type="molecule type" value="Genomic_DNA"/>
</dbReference>
<evidence type="ECO:0008006" key="3">
    <source>
        <dbReference type="Google" id="ProtNLM"/>
    </source>
</evidence>
<sequence>MKRVIFCIIGWVLVLGLHAQIVENMRIYTDKDCYVAGEDLWIKVCVTDSLSRGSVLSKVAYVEISDTKLVYAQGKIDLQNGNGWGRIRLPQVMHTGAYQLTAYTRYMRNYPMACFPKKYIALLNTVQTTEEDNVELFTDSITVSQASGNQLSGADLWTDKSVYGNRSKVALTLPNLPADVKELTLSVVRKDYVLKGFPISADGQKNYTSVPERSFAAECEGHIVTGRLMGAPADNVNARLACVGKDIRVFGGQPKADAIYAFYTTGITDMQEIVLTALPEEESPCRLELISPFVGVLAEKLPKVCVSFRKEDLIERGFSAQLHSLLPVDSSYSKSILQQLYDFVPASTYNLDEYVRFRTVRDVFVEFVKGIRISQLEGKDVIRILQPDIRRFSNMKTLVLLDGIPFDDHETILNYDARLIHYIHRYTGKYTFGGELYDGIVSFITHRGTLPDIRLDKNSQMFSYEFPQKRIAFVAPSYNSEKQAGSRLPDFRHTLYWNPEITSAMGTLNFYTSDMNGIYIITLQGISVDGREIRMQSEFVVGANH</sequence>
<reference evidence="1 2" key="1">
    <citation type="submission" date="2014-04" db="EMBL/GenBank/DDBJ databases">
        <authorList>
            <person name="Sears C."/>
            <person name="Carroll K."/>
            <person name="Sack B.R."/>
            <person name="Qadri F."/>
            <person name="Myers L.L."/>
            <person name="Chung G.-T."/>
            <person name="Escheverria P."/>
            <person name="Fraser C.M."/>
            <person name="Sadzewicz L."/>
            <person name="Shefchek K.A."/>
            <person name="Tallon L."/>
            <person name="Das S.P."/>
            <person name="Daugherty S."/>
            <person name="Mongodin E.F."/>
        </authorList>
    </citation>
    <scope>NUCLEOTIDE SEQUENCE [LARGE SCALE GENOMIC DNA]</scope>
    <source>
        <strain evidence="1 2">3978 T3 ii</strain>
    </source>
</reference>
<comment type="caution">
    <text evidence="1">The sequence shown here is derived from an EMBL/GenBank/DDBJ whole genome shotgun (WGS) entry which is preliminary data.</text>
</comment>
<dbReference type="Proteomes" id="UP000028013">
    <property type="component" value="Unassembled WGS sequence"/>
</dbReference>
<dbReference type="AlphaFoldDB" id="A0A078S3Y1"/>
<dbReference type="PATRIC" id="fig|1339349.3.peg.2753"/>
<proteinExistence type="predicted"/>
<organism evidence="1 2">
    <name type="scientific">Bacteroides uniformis str. 3978 T3 ii</name>
    <dbReference type="NCBI Taxonomy" id="1339349"/>
    <lineage>
        <taxon>Bacteria</taxon>
        <taxon>Pseudomonadati</taxon>
        <taxon>Bacteroidota</taxon>
        <taxon>Bacteroidia</taxon>
        <taxon>Bacteroidales</taxon>
        <taxon>Bacteroidaceae</taxon>
        <taxon>Bacteroides</taxon>
    </lineage>
</organism>
<protein>
    <recommendedName>
        <fullName evidence="3">MG2 domain protein</fullName>
    </recommendedName>
</protein>
<gene>
    <name evidence="1" type="ORF">M094_1598</name>
</gene>
<evidence type="ECO:0000313" key="1">
    <source>
        <dbReference type="EMBL" id="KDS50667.1"/>
    </source>
</evidence>
<name>A0A078S3Y1_BACUN</name>